<dbReference type="GO" id="GO:0007165">
    <property type="term" value="P:signal transduction"/>
    <property type="evidence" value="ECO:0007669"/>
    <property type="project" value="InterPro"/>
</dbReference>
<dbReference type="OrthoDB" id="828560at2759"/>
<name>A0A067LL19_JATCU</name>
<dbReference type="InterPro" id="IPR058546">
    <property type="entry name" value="RPS4B/Roq1-like_LRR"/>
</dbReference>
<dbReference type="EMBL" id="KK914240">
    <property type="protein sequence ID" value="KDP45049.1"/>
    <property type="molecule type" value="Genomic_DNA"/>
</dbReference>
<evidence type="ECO:0000256" key="4">
    <source>
        <dbReference type="ARBA" id="ARBA00023027"/>
    </source>
</evidence>
<dbReference type="InterPro" id="IPR058192">
    <property type="entry name" value="WHD_ROQ1-like"/>
</dbReference>
<dbReference type="FunFam" id="3.40.50.10140:FF:000007">
    <property type="entry name" value="Disease resistance protein (TIR-NBS-LRR class)"/>
    <property type="match status" value="1"/>
</dbReference>
<evidence type="ECO:0000313" key="7">
    <source>
        <dbReference type="Proteomes" id="UP000027138"/>
    </source>
</evidence>
<protein>
    <recommendedName>
        <fullName evidence="5">TIR domain-containing protein</fullName>
    </recommendedName>
</protein>
<dbReference type="SUPFAM" id="SSF52058">
    <property type="entry name" value="L domain-like"/>
    <property type="match status" value="1"/>
</dbReference>
<evidence type="ECO:0000256" key="1">
    <source>
        <dbReference type="ARBA" id="ARBA00022614"/>
    </source>
</evidence>
<keyword evidence="3" id="KW-0611">Plant defense</keyword>
<dbReference type="InterPro" id="IPR027417">
    <property type="entry name" value="P-loop_NTPase"/>
</dbReference>
<gene>
    <name evidence="6" type="ORF">JCGZ_01549</name>
</gene>
<keyword evidence="2" id="KW-0677">Repeat</keyword>
<evidence type="ECO:0000313" key="6">
    <source>
        <dbReference type="EMBL" id="KDP45049.1"/>
    </source>
</evidence>
<dbReference type="InterPro" id="IPR035897">
    <property type="entry name" value="Toll_tir_struct_dom_sf"/>
</dbReference>
<dbReference type="Pfam" id="PF01582">
    <property type="entry name" value="TIR"/>
    <property type="match status" value="1"/>
</dbReference>
<feature type="domain" description="TIR" evidence="5">
    <location>
        <begin position="11"/>
        <end position="177"/>
    </location>
</feature>
<dbReference type="SUPFAM" id="SSF52540">
    <property type="entry name" value="P-loop containing nucleoside triphosphate hydrolases"/>
    <property type="match status" value="1"/>
</dbReference>
<dbReference type="PANTHER" id="PTHR11017:SF553">
    <property type="entry name" value="ADP-RIBOSYL CYCLASE_CYCLIC ADP-RIBOSE HYDROLASE"/>
    <property type="match status" value="1"/>
</dbReference>
<dbReference type="InterPro" id="IPR045344">
    <property type="entry name" value="C-JID"/>
</dbReference>
<dbReference type="Gene3D" id="3.40.50.10140">
    <property type="entry name" value="Toll/interleukin-1 receptor homology (TIR) domain"/>
    <property type="match status" value="1"/>
</dbReference>
<dbReference type="InterPro" id="IPR032675">
    <property type="entry name" value="LRR_dom_sf"/>
</dbReference>
<dbReference type="Gene3D" id="3.80.10.10">
    <property type="entry name" value="Ribonuclease Inhibitor"/>
    <property type="match status" value="2"/>
</dbReference>
<dbReference type="GO" id="GO:0006952">
    <property type="term" value="P:defense response"/>
    <property type="evidence" value="ECO:0007669"/>
    <property type="project" value="UniProtKB-KW"/>
</dbReference>
<evidence type="ECO:0000259" key="5">
    <source>
        <dbReference type="PROSITE" id="PS50104"/>
    </source>
</evidence>
<keyword evidence="4" id="KW-0520">NAD</keyword>
<dbReference type="Pfam" id="PF23282">
    <property type="entry name" value="WHD_ROQ1"/>
    <property type="match status" value="1"/>
</dbReference>
<dbReference type="PROSITE" id="PS50104">
    <property type="entry name" value="TIR"/>
    <property type="match status" value="1"/>
</dbReference>
<dbReference type="InterPro" id="IPR044974">
    <property type="entry name" value="Disease_R_plants"/>
</dbReference>
<dbReference type="SMART" id="SM00255">
    <property type="entry name" value="TIR"/>
    <property type="match status" value="1"/>
</dbReference>
<dbReference type="Proteomes" id="UP000027138">
    <property type="component" value="Unassembled WGS sequence"/>
</dbReference>
<evidence type="ECO:0000256" key="3">
    <source>
        <dbReference type="ARBA" id="ARBA00022821"/>
    </source>
</evidence>
<proteinExistence type="predicted"/>
<accession>A0A067LL19</accession>
<dbReference type="Pfam" id="PF23286">
    <property type="entry name" value="LRR_13"/>
    <property type="match status" value="1"/>
</dbReference>
<sequence>MASFSSSKHQWRYDVFLSFRGEDTRNNFTSHLYKELCRKGIITFKDDRELRKGKSVPQQLPKAIRHSRILVVIFSKNYADSTWCLNELVQIFECNKTERQTVLPIFYDVSPSEVRKKAGKFGEPFTEYEKLFKDKIEKVQQCRVALTEMANLSGWHLNGRDESEFIQDIVEDILSQLRRSSHSIAKDFVGMESRLEKINDYLDLGNLSKVKTIGICGMGGIVSLQKQLLSATLMDKDIQIYDAYRGTDEIRNRLCRKKILAILDDVDQGMRKEYVIKVLESCGFFPESGIGELIDKSLITIRCGGLWMHDLVQEMGREIVRKESREDPSLRSRIWLDKDLYHVQVKDMKTEQVKAIVLHSWKQEEEHLSAKVFSRVKELRLLILRSVPTSQEVEYLSNELSYLEWYKCPCRTFPSNFQPDKLVQLHMQHSSIERLWKRSMKPIKLLKVIDLSYSESLIETPDFRGIPNLEELNLEGCRNLHEVHQSIGVLKRLVFLNLKNCGNLVSLPSSMCNLKSLKSLILRGCSKLMKLTNMFEDMNCLEVLDAAGIGMQQLELAKQWNFHLLSWLMPSTWKNPEPMVMAFPSALPFLKELDLSYCNLPEGAIPNDLSGFPLLERLNLSGNNFMTLPSSINHLSQLHCLELSNCKKLQSLPDLPSNIICLYVKNCTSLESLPNLSDKPNVKDFRIDFSYCSKLNDKQGTINVAFTWLKSFLLSLLKVRRLLRIQEICTNMDQFKKICRKKGIYPYRSHSLPEFSMYLPGSEIPDWFNYQSFNSPLKIYLSSSEKWWNIAGFVVCVVITEDDEPTCEFAVYSKNRAVWGTTYHLDDERSDHLYLFFIANHLIDPYEEKSPTKVKLTFDEMEIKKCGIRIVHEKEIEELVQLGKPLENLYAFQNFEEIYSPSHEENFDSGEEVSTELEFWSEGEAEDMELGICRSEREEDHVEWKISCSERDEDDMEWEIGSPLREFD</sequence>
<dbReference type="SUPFAM" id="SSF52200">
    <property type="entry name" value="Toll/Interleukin receptor TIR domain"/>
    <property type="match status" value="1"/>
</dbReference>
<keyword evidence="7" id="KW-1185">Reference proteome</keyword>
<organism evidence="6 7">
    <name type="scientific">Jatropha curcas</name>
    <name type="common">Barbados nut</name>
    <dbReference type="NCBI Taxonomy" id="180498"/>
    <lineage>
        <taxon>Eukaryota</taxon>
        <taxon>Viridiplantae</taxon>
        <taxon>Streptophyta</taxon>
        <taxon>Embryophyta</taxon>
        <taxon>Tracheophyta</taxon>
        <taxon>Spermatophyta</taxon>
        <taxon>Magnoliopsida</taxon>
        <taxon>eudicotyledons</taxon>
        <taxon>Gunneridae</taxon>
        <taxon>Pentapetalae</taxon>
        <taxon>rosids</taxon>
        <taxon>fabids</taxon>
        <taxon>Malpighiales</taxon>
        <taxon>Euphorbiaceae</taxon>
        <taxon>Crotonoideae</taxon>
        <taxon>Jatropheae</taxon>
        <taxon>Jatropha</taxon>
    </lineage>
</organism>
<keyword evidence="1" id="KW-0433">Leucine-rich repeat</keyword>
<evidence type="ECO:0000256" key="2">
    <source>
        <dbReference type="ARBA" id="ARBA00022737"/>
    </source>
</evidence>
<dbReference type="InterPro" id="IPR036390">
    <property type="entry name" value="WH_DNA-bd_sf"/>
</dbReference>
<reference evidence="6 7" key="1">
    <citation type="journal article" date="2014" name="PLoS ONE">
        <title>Global Analysis of Gene Expression Profiles in Physic Nut (Jatropha curcas L.) Seedlings Exposed to Salt Stress.</title>
        <authorList>
            <person name="Zhang L."/>
            <person name="Zhang C."/>
            <person name="Wu P."/>
            <person name="Chen Y."/>
            <person name="Li M."/>
            <person name="Jiang H."/>
            <person name="Wu G."/>
        </authorList>
    </citation>
    <scope>NUCLEOTIDE SEQUENCE [LARGE SCALE GENOMIC DNA]</scope>
    <source>
        <strain evidence="7">cv. GZQX0401</strain>
        <tissue evidence="6">Young leaves</tissue>
    </source>
</reference>
<dbReference type="Pfam" id="PF20160">
    <property type="entry name" value="C-JID"/>
    <property type="match status" value="1"/>
</dbReference>
<dbReference type="InterPro" id="IPR000157">
    <property type="entry name" value="TIR_dom"/>
</dbReference>
<dbReference type="PANTHER" id="PTHR11017">
    <property type="entry name" value="LEUCINE-RICH REPEAT-CONTAINING PROTEIN"/>
    <property type="match status" value="1"/>
</dbReference>
<dbReference type="AlphaFoldDB" id="A0A067LL19"/>
<dbReference type="SUPFAM" id="SSF46785">
    <property type="entry name" value="Winged helix' DNA-binding domain"/>
    <property type="match status" value="1"/>
</dbReference>